<dbReference type="AlphaFoldDB" id="A0A4R5DJK9"/>
<dbReference type="GO" id="GO:0009002">
    <property type="term" value="F:serine-type D-Ala-D-Ala carboxypeptidase activity"/>
    <property type="evidence" value="ECO:0007669"/>
    <property type="project" value="UniProtKB-EC"/>
</dbReference>
<dbReference type="PANTHER" id="PTHR30023">
    <property type="entry name" value="D-ALANYL-D-ALANINE CARBOXYPEPTIDASE"/>
    <property type="match status" value="1"/>
</dbReference>
<dbReference type="NCBIfam" id="TIGR00666">
    <property type="entry name" value="PBP4"/>
    <property type="match status" value="1"/>
</dbReference>
<evidence type="ECO:0000256" key="2">
    <source>
        <dbReference type="ARBA" id="ARBA00022801"/>
    </source>
</evidence>
<comment type="similarity">
    <text evidence="1">Belongs to the peptidase S13 family.</text>
</comment>
<dbReference type="PROSITE" id="PS51318">
    <property type="entry name" value="TAT"/>
    <property type="match status" value="1"/>
</dbReference>
<dbReference type="InterPro" id="IPR012338">
    <property type="entry name" value="Beta-lactam/transpept-like"/>
</dbReference>
<feature type="chain" id="PRO_5039676112" evidence="3">
    <location>
        <begin position="34"/>
        <end position="542"/>
    </location>
</feature>
<accession>A0A4R5DJK9</accession>
<reference evidence="4 5" key="1">
    <citation type="submission" date="2019-03" db="EMBL/GenBank/DDBJ databases">
        <title>Draft genome sequences of novel Actinobacteria.</title>
        <authorList>
            <person name="Sahin N."/>
            <person name="Ay H."/>
            <person name="Saygin H."/>
        </authorList>
    </citation>
    <scope>NUCLEOTIDE SEQUENCE [LARGE SCALE GENOMIC DNA]</scope>
    <source>
        <strain evidence="4 5">5K138</strain>
    </source>
</reference>
<keyword evidence="3" id="KW-0732">Signal</keyword>
<dbReference type="InterPro" id="IPR006311">
    <property type="entry name" value="TAT_signal"/>
</dbReference>
<dbReference type="Pfam" id="PF02113">
    <property type="entry name" value="Peptidase_S13"/>
    <property type="match status" value="1"/>
</dbReference>
<dbReference type="EMBL" id="SMKZ01000003">
    <property type="protein sequence ID" value="TDE14322.1"/>
    <property type="molecule type" value="Genomic_DNA"/>
</dbReference>
<keyword evidence="4" id="KW-0121">Carboxypeptidase</keyword>
<feature type="signal peptide" evidence="3">
    <location>
        <begin position="1"/>
        <end position="33"/>
    </location>
</feature>
<organism evidence="4 5">
    <name type="scientific">Jiangella asiatica</name>
    <dbReference type="NCBI Taxonomy" id="2530372"/>
    <lineage>
        <taxon>Bacteria</taxon>
        <taxon>Bacillati</taxon>
        <taxon>Actinomycetota</taxon>
        <taxon>Actinomycetes</taxon>
        <taxon>Jiangellales</taxon>
        <taxon>Jiangellaceae</taxon>
        <taxon>Jiangella</taxon>
    </lineage>
</organism>
<evidence type="ECO:0000313" key="5">
    <source>
        <dbReference type="Proteomes" id="UP000294739"/>
    </source>
</evidence>
<dbReference type="EC" id="3.4.16.4" evidence="4"/>
<dbReference type="Gene3D" id="3.50.80.20">
    <property type="entry name" value="D-Ala-D-Ala carboxypeptidase C, peptidase S13"/>
    <property type="match status" value="1"/>
</dbReference>
<evidence type="ECO:0000256" key="1">
    <source>
        <dbReference type="ARBA" id="ARBA00006096"/>
    </source>
</evidence>
<dbReference type="InParanoid" id="A0A4R5DJK9"/>
<dbReference type="InterPro" id="IPR000667">
    <property type="entry name" value="Peptidase_S13"/>
</dbReference>
<keyword evidence="5" id="KW-1185">Reference proteome</keyword>
<dbReference type="Gene3D" id="3.40.710.10">
    <property type="entry name" value="DD-peptidase/beta-lactamase superfamily"/>
    <property type="match status" value="2"/>
</dbReference>
<dbReference type="Proteomes" id="UP000294739">
    <property type="component" value="Unassembled WGS sequence"/>
</dbReference>
<dbReference type="GO" id="GO:0000270">
    <property type="term" value="P:peptidoglycan metabolic process"/>
    <property type="evidence" value="ECO:0007669"/>
    <property type="project" value="TreeGrafter"/>
</dbReference>
<name>A0A4R5DJK9_9ACTN</name>
<dbReference type="PANTHER" id="PTHR30023:SF0">
    <property type="entry name" value="PENICILLIN-SENSITIVE CARBOXYPEPTIDASE A"/>
    <property type="match status" value="1"/>
</dbReference>
<keyword evidence="2 4" id="KW-0378">Hydrolase</keyword>
<dbReference type="OrthoDB" id="9802627at2"/>
<keyword evidence="4" id="KW-0645">Protease</keyword>
<proteinExistence type="inferred from homology"/>
<evidence type="ECO:0000256" key="3">
    <source>
        <dbReference type="SAM" id="SignalP"/>
    </source>
</evidence>
<dbReference type="SUPFAM" id="SSF56601">
    <property type="entry name" value="beta-lactamase/transpeptidase-like"/>
    <property type="match status" value="1"/>
</dbReference>
<protein>
    <submittedName>
        <fullName evidence="4">D-alanyl-D-alanine carboxypeptidase/D-alanyl-D-alanine-endopeptidase</fullName>
        <ecNumber evidence="4">3.4.16.4</ecNumber>
    </submittedName>
</protein>
<sequence length="542" mass="57607">MTDEPRFANGPSRRSVLGLMAAVPFAASGLVNAPGVANAASDSRTETSPYSPTLEARISEIIGRPVFSGATWAMRYQDVGASEPIFALSSDRPMRPASTMKVFISGTAHERLGPDHRFRTRVYRTGPIARGVLKGDLVLVAGGDLLLGGRVQPDGSLWLKAQDHSYGGEGVEPVPGDPIQSLRDLADQVAARGVRRIEGRVLVDASLFRQGEETTGNGSVQVSPMMINDNIVDVIARPGGVVGAPAVLEVTPQLGYVDIINEVTTVAPEETVLPLRFVDDVEHEDGTHTVRLTGSVPLSAGYHTLRPYAVPGPVRFAELAFAEALRGKGIRATSDATSSIDPKAMANHRRPEKLVAELVSPPLSEAVKVMLKLSSNPHTAHWPYVVGAIAGHEHDNPEAVYEEMRSTLFTEAGLDPHPPGSETGLYSPDHFVQFLTHMAGRPYMREYHDGLPIMGVDGTLAHVQVNSPAAGHVHAKTGGGSPTSGSVRALAGYIDLPGGRRVAFGSFIEKVVATPEEGAAFQPIAMEALGEIATAVYEEETS</sequence>
<dbReference type="GO" id="GO:0006508">
    <property type="term" value="P:proteolysis"/>
    <property type="evidence" value="ECO:0007669"/>
    <property type="project" value="InterPro"/>
</dbReference>
<evidence type="ECO:0000313" key="4">
    <source>
        <dbReference type="EMBL" id="TDE14322.1"/>
    </source>
</evidence>
<gene>
    <name evidence="4" type="primary">dacB</name>
    <name evidence="4" type="ORF">E1269_03975</name>
</gene>
<comment type="caution">
    <text evidence="4">The sequence shown here is derived from an EMBL/GenBank/DDBJ whole genome shotgun (WGS) entry which is preliminary data.</text>
</comment>